<gene>
    <name evidence="2" type="ORF">LTR78_006045</name>
</gene>
<name>A0AAE1C0S0_9PEZI</name>
<evidence type="ECO:0000313" key="2">
    <source>
        <dbReference type="EMBL" id="KAK3674198.1"/>
    </source>
</evidence>
<dbReference type="AlphaFoldDB" id="A0AAE1C0S0"/>
<accession>A0AAE1C0S0</accession>
<evidence type="ECO:0000256" key="1">
    <source>
        <dbReference type="SAM" id="MobiDB-lite"/>
    </source>
</evidence>
<organism evidence="2 3">
    <name type="scientific">Recurvomyces mirabilis</name>
    <dbReference type="NCBI Taxonomy" id="574656"/>
    <lineage>
        <taxon>Eukaryota</taxon>
        <taxon>Fungi</taxon>
        <taxon>Dikarya</taxon>
        <taxon>Ascomycota</taxon>
        <taxon>Pezizomycotina</taxon>
        <taxon>Dothideomycetes</taxon>
        <taxon>Dothideomycetidae</taxon>
        <taxon>Mycosphaerellales</taxon>
        <taxon>Teratosphaeriaceae</taxon>
        <taxon>Recurvomyces</taxon>
    </lineage>
</organism>
<dbReference type="EMBL" id="JAUTXT010000021">
    <property type="protein sequence ID" value="KAK3674198.1"/>
    <property type="molecule type" value="Genomic_DNA"/>
</dbReference>
<keyword evidence="3" id="KW-1185">Reference proteome</keyword>
<evidence type="ECO:0000313" key="3">
    <source>
        <dbReference type="Proteomes" id="UP001274830"/>
    </source>
</evidence>
<sequence>MERLLDSLLVPDIDGLLVPASSQRSDDSIGDFDKGTMSSDYYTGGETLVSRPKVELQTSTSIDEEPNIDANGYGDQLMSIEDVEDPNWAPARKLVPSRTIKPDPEHAVKFQHACDSRGMVPEFRYQEDGSQLYSVTVAFSESLVDGNGTFPNKWLAKEAVCKRALLIIQELGTIAPDKRKNIEFSTPNDVVSAAILNGTNWIGTLQDYCQLRRLKLPEYEELQTTKTPYTFACGVKLAMPNAPLLGSRTDTYSNKALARKAAAREAVIWLRSQGAVLKDAWVNDVAAKRVKLGEPDLCSTDSDNDDDTSEPAIEGNAQESLPSQVASLAISLGFSHPSYHIEPSRSRTGAFGSDGSPFVDVGATFLLSDVRKEPRLGGTLGQHTNVFGKKATKEKCCQEVLDLLKAIMEERTS</sequence>
<reference evidence="2" key="1">
    <citation type="submission" date="2023-07" db="EMBL/GenBank/DDBJ databases">
        <title>Black Yeasts Isolated from many extreme environments.</title>
        <authorList>
            <person name="Coleine C."/>
            <person name="Stajich J.E."/>
            <person name="Selbmann L."/>
        </authorList>
    </citation>
    <scope>NUCLEOTIDE SEQUENCE</scope>
    <source>
        <strain evidence="2">CCFEE 5485</strain>
    </source>
</reference>
<feature type="region of interest" description="Disordered" evidence="1">
    <location>
        <begin position="296"/>
        <end position="318"/>
    </location>
</feature>
<dbReference type="Proteomes" id="UP001274830">
    <property type="component" value="Unassembled WGS sequence"/>
</dbReference>
<evidence type="ECO:0008006" key="4">
    <source>
        <dbReference type="Google" id="ProtNLM"/>
    </source>
</evidence>
<comment type="caution">
    <text evidence="2">The sequence shown here is derived from an EMBL/GenBank/DDBJ whole genome shotgun (WGS) entry which is preliminary data.</text>
</comment>
<protein>
    <recommendedName>
        <fullName evidence="4">DRBM domain-containing protein</fullName>
    </recommendedName>
</protein>
<dbReference type="SUPFAM" id="SSF54768">
    <property type="entry name" value="dsRNA-binding domain-like"/>
    <property type="match status" value="1"/>
</dbReference>
<dbReference type="Gene3D" id="3.30.160.20">
    <property type="match status" value="1"/>
</dbReference>
<proteinExistence type="predicted"/>